<comment type="caution">
    <text evidence="3">The sequence shown here is derived from an EMBL/GenBank/DDBJ whole genome shotgun (WGS) entry which is preliminary data.</text>
</comment>
<protein>
    <submittedName>
        <fullName evidence="3">Myb/SANT-like domain containing protein</fullName>
    </submittedName>
</protein>
<dbReference type="PANTHER" id="PTHR46929:SF33">
    <property type="entry name" value="L10-INTERACTING MYB DOMAIN-CONTAINING PROTEIN-LIKE ISOFORM X1"/>
    <property type="match status" value="1"/>
</dbReference>
<dbReference type="EMBL" id="JXTB01000400">
    <property type="protein sequence ID" value="PON42078.1"/>
    <property type="molecule type" value="Genomic_DNA"/>
</dbReference>
<evidence type="ECO:0000256" key="1">
    <source>
        <dbReference type="SAM" id="MobiDB-lite"/>
    </source>
</evidence>
<feature type="region of interest" description="Disordered" evidence="1">
    <location>
        <begin position="333"/>
        <end position="356"/>
    </location>
</feature>
<dbReference type="PANTHER" id="PTHR46929">
    <property type="entry name" value="EXPRESSED PROTEIN"/>
    <property type="match status" value="1"/>
</dbReference>
<evidence type="ECO:0000313" key="3">
    <source>
        <dbReference type="EMBL" id="PON42078.1"/>
    </source>
</evidence>
<accession>A0A2P5AZV7</accession>
<gene>
    <name evidence="3" type="ORF">PanWU01x14_284680</name>
</gene>
<organism evidence="3 4">
    <name type="scientific">Parasponia andersonii</name>
    <name type="common">Sponia andersonii</name>
    <dbReference type="NCBI Taxonomy" id="3476"/>
    <lineage>
        <taxon>Eukaryota</taxon>
        <taxon>Viridiplantae</taxon>
        <taxon>Streptophyta</taxon>
        <taxon>Embryophyta</taxon>
        <taxon>Tracheophyta</taxon>
        <taxon>Spermatophyta</taxon>
        <taxon>Magnoliopsida</taxon>
        <taxon>eudicotyledons</taxon>
        <taxon>Gunneridae</taxon>
        <taxon>Pentapetalae</taxon>
        <taxon>rosids</taxon>
        <taxon>fabids</taxon>
        <taxon>Rosales</taxon>
        <taxon>Cannabaceae</taxon>
        <taxon>Parasponia</taxon>
    </lineage>
</organism>
<proteinExistence type="predicted"/>
<dbReference type="STRING" id="3476.A0A2P5AZV7"/>
<reference evidence="4" key="1">
    <citation type="submission" date="2016-06" db="EMBL/GenBank/DDBJ databases">
        <title>Parallel loss of symbiosis genes in relatives of nitrogen-fixing non-legume Parasponia.</title>
        <authorList>
            <person name="Van Velzen R."/>
            <person name="Holmer R."/>
            <person name="Bu F."/>
            <person name="Rutten L."/>
            <person name="Van Zeijl A."/>
            <person name="Liu W."/>
            <person name="Santuari L."/>
            <person name="Cao Q."/>
            <person name="Sharma T."/>
            <person name="Shen D."/>
            <person name="Roswanjaya Y."/>
            <person name="Wardhani T."/>
            <person name="Kalhor M.S."/>
            <person name="Jansen J."/>
            <person name="Van den Hoogen J."/>
            <person name="Gungor B."/>
            <person name="Hartog M."/>
            <person name="Hontelez J."/>
            <person name="Verver J."/>
            <person name="Yang W.-C."/>
            <person name="Schijlen E."/>
            <person name="Repin R."/>
            <person name="Schilthuizen M."/>
            <person name="Schranz E."/>
            <person name="Heidstra R."/>
            <person name="Miyata K."/>
            <person name="Fedorova E."/>
            <person name="Kohlen W."/>
            <person name="Bisseling T."/>
            <person name="Smit S."/>
            <person name="Geurts R."/>
        </authorList>
    </citation>
    <scope>NUCLEOTIDE SEQUENCE [LARGE SCALE GENOMIC DNA]</scope>
    <source>
        <strain evidence="4">cv. WU1-14</strain>
    </source>
</reference>
<evidence type="ECO:0000313" key="4">
    <source>
        <dbReference type="Proteomes" id="UP000237105"/>
    </source>
</evidence>
<keyword evidence="4" id="KW-1185">Reference proteome</keyword>
<dbReference type="InterPro" id="IPR024752">
    <property type="entry name" value="Myb/SANT-like_dom"/>
</dbReference>
<feature type="domain" description="Myb/SANT-like" evidence="2">
    <location>
        <begin position="17"/>
        <end position="111"/>
    </location>
</feature>
<evidence type="ECO:0000259" key="2">
    <source>
        <dbReference type="Pfam" id="PF12776"/>
    </source>
</evidence>
<dbReference type="Pfam" id="PF12776">
    <property type="entry name" value="Myb_DNA-bind_3"/>
    <property type="match status" value="2"/>
</dbReference>
<dbReference type="Proteomes" id="UP000237105">
    <property type="component" value="Unassembled WGS sequence"/>
</dbReference>
<sequence>MENGGFSGTNGGTLRANWTQSQDIYFIELLLEQLRRGNKTGHGFRKQSWGEMLVLFNSKFGFQYDTDVLKNRLKRFRKQYNEMKVLVNQTGFKWDQSMKMAIADDKAWSEYIKANPEMQPYRSRVVPYYNELCIICGHAVADGRYSLSCFDLDFENEALEAVNPTKDDPKRIDWSDSMEQFFIELLLEQVCKGNKIGRTFKKKSWVCMISSFNAKFGVQYSRYVLKNRYNILRRHYTNLKILLGQRGFNWDEAQKKVVADDVVWNDYVKEHPNFQMYKNIAMPCYTGMCTICRNEATSRKDCRDQPSCSKPILKEEAIERKVNGESMRTVNKSGIHEKKRGQPEITPTIQPSEKEERIDNDVGDAFKEMAAAVSSLTKKRKEEKSVSIENVIGILQGIPDIDDELLLDACDFLEDAKRARMFLALDSTLRKKWLIRKLRPQ</sequence>
<dbReference type="OrthoDB" id="1848055at2759"/>
<feature type="domain" description="Myb/SANT-like" evidence="2">
    <location>
        <begin position="174"/>
        <end position="267"/>
    </location>
</feature>
<name>A0A2P5AZV7_PARAD</name>
<dbReference type="AlphaFoldDB" id="A0A2P5AZV7"/>